<accession>A0A4R0RYU2</accession>
<keyword evidence="3" id="KW-1185">Reference proteome</keyword>
<evidence type="ECO:0000313" key="2">
    <source>
        <dbReference type="EMBL" id="TCD68364.1"/>
    </source>
</evidence>
<proteinExistence type="predicted"/>
<evidence type="ECO:0000313" key="3">
    <source>
        <dbReference type="Proteomes" id="UP000292702"/>
    </source>
</evidence>
<reference evidence="2 3" key="1">
    <citation type="submission" date="2018-11" db="EMBL/GenBank/DDBJ databases">
        <title>Genome assembly of Steccherinum ochraceum LE-BIN_3174, the white-rot fungus of the Steccherinaceae family (The Residual Polyporoid clade, Polyporales, Basidiomycota).</title>
        <authorList>
            <person name="Fedorova T.V."/>
            <person name="Glazunova O.A."/>
            <person name="Landesman E.O."/>
            <person name="Moiseenko K.V."/>
            <person name="Psurtseva N.V."/>
            <person name="Savinova O.S."/>
            <person name="Shakhova N.V."/>
            <person name="Tyazhelova T.V."/>
            <person name="Vasina D.V."/>
        </authorList>
    </citation>
    <scope>NUCLEOTIDE SEQUENCE [LARGE SCALE GENOMIC DNA]</scope>
    <source>
        <strain evidence="2 3">LE-BIN_3174</strain>
    </source>
</reference>
<sequence length="417" mass="47029">MACCLPRRYVQRSKKTEVQLSPDKLAEVFAELETDRAEEYQRARRQQLFEFATAATQCTKGEDPRSATFRQIVQETQDAFEKKESQRNKEFLKVVDRQDVLSFRSNDEAGLPSMAKELTAPDEDEHIRSSMAEVQWLFGHMIGVVARLFKSLTSKPPPKDDHAVPDSTSQEAANAAKRSKVASSFFLGANDSNEPPPFSPALLFQDVGDIVGGSLPVPPQPSHLHSAAEGGISTGDLKYRLAVPVPNHKALSSHSPHFYQGQKRRNVLSLTQLHDLSSEVTSLDLSAQQLFREQQATFEEKVSAMWLAHSAKFRKLLDDMDKSLNDAEAKRQAEFVEKQLTRRTLFEDAERNLQAQFNAECESARTNALVVQTARESYFKTWLEGEQRVVQEKPKCRGESYFDILAAQIVVYSRYLG</sequence>
<evidence type="ECO:0000256" key="1">
    <source>
        <dbReference type="SAM" id="MobiDB-lite"/>
    </source>
</evidence>
<organism evidence="2 3">
    <name type="scientific">Steccherinum ochraceum</name>
    <dbReference type="NCBI Taxonomy" id="92696"/>
    <lineage>
        <taxon>Eukaryota</taxon>
        <taxon>Fungi</taxon>
        <taxon>Dikarya</taxon>
        <taxon>Basidiomycota</taxon>
        <taxon>Agaricomycotina</taxon>
        <taxon>Agaricomycetes</taxon>
        <taxon>Polyporales</taxon>
        <taxon>Steccherinaceae</taxon>
        <taxon>Steccherinum</taxon>
    </lineage>
</organism>
<feature type="region of interest" description="Disordered" evidence="1">
    <location>
        <begin position="155"/>
        <end position="175"/>
    </location>
</feature>
<protein>
    <submittedName>
        <fullName evidence="2">Uncharacterized protein</fullName>
    </submittedName>
</protein>
<dbReference type="Proteomes" id="UP000292702">
    <property type="component" value="Unassembled WGS sequence"/>
</dbReference>
<comment type="caution">
    <text evidence="2">The sequence shown here is derived from an EMBL/GenBank/DDBJ whole genome shotgun (WGS) entry which is preliminary data.</text>
</comment>
<name>A0A4R0RYU2_9APHY</name>
<gene>
    <name evidence="2" type="ORF">EIP91_010873</name>
</gene>
<dbReference type="AlphaFoldDB" id="A0A4R0RYU2"/>
<feature type="non-terminal residue" evidence="2">
    <location>
        <position position="417"/>
    </location>
</feature>
<dbReference type="EMBL" id="RWJN01000068">
    <property type="protein sequence ID" value="TCD68364.1"/>
    <property type="molecule type" value="Genomic_DNA"/>
</dbReference>